<evidence type="ECO:0000313" key="8">
    <source>
        <dbReference type="EMBL" id="APW98156.1"/>
    </source>
</evidence>
<evidence type="ECO:0000313" key="11">
    <source>
        <dbReference type="Proteomes" id="UP000186547"/>
    </source>
</evidence>
<feature type="transmembrane region" description="Helical" evidence="7">
    <location>
        <begin position="26"/>
        <end position="43"/>
    </location>
</feature>
<comment type="similarity">
    <text evidence="2">Belongs to the autoinducer-2 exporter (AI-2E) (TC 2.A.86) family.</text>
</comment>
<dbReference type="InterPro" id="IPR002549">
    <property type="entry name" value="AI-2E-like"/>
</dbReference>
<evidence type="ECO:0000256" key="7">
    <source>
        <dbReference type="SAM" id="Phobius"/>
    </source>
</evidence>
<sequence>MDVRTAFFGLLLVALGTIAALLVAPLLQYVLAAGLLAFVLYPAQVRLEERVPERLAAIVLTALAVAGAVVPTLYFSVVILQSVFGYLDSFDELAAIEALREVAFEAGIEEDVLASLEAELLAEIENTLGNAVELVLMELVRLLNASIRMSVGLLVLVFVLYYMLVDGDAFIDWIEAVVPISDEVRDELFAEIEVVTWAVIRSHVLVALVEGLLGGLGFYLLGLPNVAFWTVVMVVASFLPAVGVWLIWGPAVLYLATTGTPLEAAVLFLYGITALSLIDNYLRAIFVDRGSGLHPAVVLVGVIGGIYLLGIMGLFLGPVLLAVFKAGVTVFSRVNGYGEDPTGGPGSRHGGRRLDGTAEGESGAGTGAGTGSGTGASAGE</sequence>
<proteinExistence type="inferred from homology"/>
<feature type="compositionally biased region" description="Gly residues" evidence="6">
    <location>
        <begin position="362"/>
        <end position="380"/>
    </location>
</feature>
<dbReference type="GeneID" id="30921520"/>
<evidence type="ECO:0000256" key="4">
    <source>
        <dbReference type="ARBA" id="ARBA00022989"/>
    </source>
</evidence>
<evidence type="ECO:0000313" key="9">
    <source>
        <dbReference type="EMBL" id="EMA28138.1"/>
    </source>
</evidence>
<dbReference type="PATRIC" id="fig|358396.7.peg.3825"/>
<keyword evidence="10" id="KW-1185">Reference proteome</keyword>
<dbReference type="Proteomes" id="UP000011555">
    <property type="component" value="Unassembled WGS sequence"/>
</dbReference>
<dbReference type="RefSeq" id="WP_007143463.1">
    <property type="nucleotide sequence ID" value="NZ_AOLZ01000075.1"/>
</dbReference>
<evidence type="ECO:0000256" key="2">
    <source>
        <dbReference type="ARBA" id="ARBA00009773"/>
    </source>
</evidence>
<keyword evidence="5 7" id="KW-0472">Membrane</keyword>
<dbReference type="EMBL" id="CP019285">
    <property type="protein sequence ID" value="APW98156.1"/>
    <property type="molecule type" value="Genomic_DNA"/>
</dbReference>
<feature type="transmembrane region" description="Helical" evidence="7">
    <location>
        <begin position="260"/>
        <end position="278"/>
    </location>
</feature>
<dbReference type="EMBL" id="AOLZ01000075">
    <property type="protein sequence ID" value="EMA28138.1"/>
    <property type="molecule type" value="Genomic_DNA"/>
</dbReference>
<evidence type="ECO:0000256" key="6">
    <source>
        <dbReference type="SAM" id="MobiDB-lite"/>
    </source>
</evidence>
<accession>M0L4V4</accession>
<dbReference type="eggNOG" id="arCOG02642">
    <property type="taxonomic scope" value="Archaea"/>
</dbReference>
<gene>
    <name evidence="9" type="ORF">C445_18903</name>
    <name evidence="8" type="ORF">CHINAEXTREME_10310</name>
</gene>
<dbReference type="Proteomes" id="UP000186547">
    <property type="component" value="Chromosome"/>
</dbReference>
<feature type="transmembrane region" description="Helical" evidence="7">
    <location>
        <begin position="145"/>
        <end position="164"/>
    </location>
</feature>
<dbReference type="AlphaFoldDB" id="M0L4V4"/>
<dbReference type="PANTHER" id="PTHR21716:SF4">
    <property type="entry name" value="TRANSMEMBRANE PROTEIN 245"/>
    <property type="match status" value="1"/>
</dbReference>
<keyword evidence="4 7" id="KW-1133">Transmembrane helix</keyword>
<reference evidence="8" key="3">
    <citation type="submission" date="2017-01" db="EMBL/GenBank/DDBJ databases">
        <authorList>
            <person name="Mah S.A."/>
            <person name="Swanson W.J."/>
            <person name="Moy G.W."/>
            <person name="Vacquier V.D."/>
        </authorList>
    </citation>
    <scope>NUCLEOTIDE SEQUENCE</scope>
    <source>
        <strain evidence="8">AJ5</strain>
    </source>
</reference>
<protein>
    <submittedName>
        <fullName evidence="8">AI-2E family transporter</fullName>
    </submittedName>
</protein>
<keyword evidence="3 7" id="KW-0812">Transmembrane</keyword>
<dbReference type="KEGG" id="hlc:CHINAEXTREME10310"/>
<evidence type="ECO:0000313" key="10">
    <source>
        <dbReference type="Proteomes" id="UP000011555"/>
    </source>
</evidence>
<evidence type="ECO:0000256" key="1">
    <source>
        <dbReference type="ARBA" id="ARBA00004141"/>
    </source>
</evidence>
<feature type="transmembrane region" description="Helical" evidence="7">
    <location>
        <begin position="55"/>
        <end position="80"/>
    </location>
</feature>
<reference evidence="9 10" key="2">
    <citation type="journal article" date="2014" name="PLoS Genet.">
        <title>Phylogenetically driven sequencing of extremely halophilic archaea reveals strategies for static and dynamic osmo-response.</title>
        <authorList>
            <person name="Becker E.A."/>
            <person name="Seitzer P.M."/>
            <person name="Tritt A."/>
            <person name="Larsen D."/>
            <person name="Krusor M."/>
            <person name="Yao A.I."/>
            <person name="Wu D."/>
            <person name="Madern D."/>
            <person name="Eisen J.A."/>
            <person name="Darling A.E."/>
            <person name="Facciotti M.T."/>
        </authorList>
    </citation>
    <scope>NUCLEOTIDE SEQUENCE [LARGE SCALE GENOMIC DNA]</scope>
    <source>
        <strain evidence="9 10">AJ5</strain>
    </source>
</reference>
<dbReference type="Pfam" id="PF01594">
    <property type="entry name" value="AI-2E_transport"/>
    <property type="match status" value="1"/>
</dbReference>
<feature type="transmembrane region" description="Helical" evidence="7">
    <location>
        <begin position="298"/>
        <end position="324"/>
    </location>
</feature>
<dbReference type="PANTHER" id="PTHR21716">
    <property type="entry name" value="TRANSMEMBRANE PROTEIN"/>
    <property type="match status" value="1"/>
</dbReference>
<name>M0L4V4_NATLA</name>
<reference evidence="8 11" key="1">
    <citation type="journal article" date="2011" name="J. Bacteriol.">
        <title>Genome sequence of Halobiforma lacisalsi AJ5, an extremely halophilic archaeon which harbors a bop gene.</title>
        <authorList>
            <person name="Jiang X."/>
            <person name="Wang S."/>
            <person name="Cheng H."/>
            <person name="Huo Y."/>
            <person name="Zhang X."/>
            <person name="Zhu X."/>
            <person name="Han X."/>
            <person name="Ni P."/>
            <person name="Wu M."/>
        </authorList>
    </citation>
    <scope>NUCLEOTIDE SEQUENCE [LARGE SCALE GENOMIC DNA]</scope>
    <source>
        <strain evidence="8 11">AJ5</strain>
    </source>
</reference>
<feature type="region of interest" description="Disordered" evidence="6">
    <location>
        <begin position="339"/>
        <end position="380"/>
    </location>
</feature>
<organism evidence="9 10">
    <name type="scientific">Natronobacterium lacisalsi AJ5</name>
    <dbReference type="NCBI Taxonomy" id="358396"/>
    <lineage>
        <taxon>Archaea</taxon>
        <taxon>Methanobacteriati</taxon>
        <taxon>Methanobacteriota</taxon>
        <taxon>Stenosarchaea group</taxon>
        <taxon>Halobacteria</taxon>
        <taxon>Halobacteriales</taxon>
        <taxon>Natrialbaceae</taxon>
        <taxon>Natronobacterium</taxon>
    </lineage>
</organism>
<dbReference type="GO" id="GO:0016020">
    <property type="term" value="C:membrane"/>
    <property type="evidence" value="ECO:0007669"/>
    <property type="project" value="UniProtKB-SubCell"/>
</dbReference>
<comment type="subcellular location">
    <subcellularLocation>
        <location evidence="1">Membrane</location>
        <topology evidence="1">Multi-pass membrane protein</topology>
    </subcellularLocation>
</comment>
<feature type="transmembrane region" description="Helical" evidence="7">
    <location>
        <begin position="227"/>
        <end position="248"/>
    </location>
</feature>
<evidence type="ECO:0000256" key="3">
    <source>
        <dbReference type="ARBA" id="ARBA00022692"/>
    </source>
</evidence>
<feature type="transmembrane region" description="Helical" evidence="7">
    <location>
        <begin position="204"/>
        <end position="221"/>
    </location>
</feature>
<evidence type="ECO:0000256" key="5">
    <source>
        <dbReference type="ARBA" id="ARBA00023136"/>
    </source>
</evidence>